<dbReference type="EMBL" id="ASGP02000004">
    <property type="protein sequence ID" value="KAH9510542.1"/>
    <property type="molecule type" value="Genomic_DNA"/>
</dbReference>
<dbReference type="PANTHER" id="PTHR12287">
    <property type="entry name" value="EPIDERMAL GROWTH FACTOR RECEPTOR KINASE SUBSTRATE EPS8-RELATED PROTEIN"/>
    <property type="match status" value="1"/>
</dbReference>
<dbReference type="Pfam" id="PF22975">
    <property type="entry name" value="EPS8_2nd"/>
    <property type="match status" value="1"/>
</dbReference>
<proteinExistence type="predicted"/>
<dbReference type="GO" id="GO:0007266">
    <property type="term" value="P:Rho protein signal transduction"/>
    <property type="evidence" value="ECO:0007669"/>
    <property type="project" value="TreeGrafter"/>
</dbReference>
<gene>
    <name evidence="2" type="primary">EPS8_2</name>
    <name evidence="2" type="ORF">DERF_009064</name>
</gene>
<keyword evidence="3" id="KW-1185">Reference proteome</keyword>
<reference evidence="2" key="2">
    <citation type="journal article" date="2022" name="Res Sq">
        <title>Comparative Genomics Reveals Insights into the Divergent Evolution of Astigmatic Mites and Household Pest Adaptations.</title>
        <authorList>
            <person name="Xiong Q."/>
            <person name="Wan A.T.-Y."/>
            <person name="Liu X.-Y."/>
            <person name="Fung C.S.-H."/>
            <person name="Xiao X."/>
            <person name="Malainual N."/>
            <person name="Hou J."/>
            <person name="Wang L."/>
            <person name="Wang M."/>
            <person name="Yang K."/>
            <person name="Cui Y."/>
            <person name="Leung E."/>
            <person name="Nong W."/>
            <person name="Shin S.-K."/>
            <person name="Au S."/>
            <person name="Jeong K.Y."/>
            <person name="Chew F.T."/>
            <person name="Hui J."/>
            <person name="Leung T.F."/>
            <person name="Tungtrongchitr A."/>
            <person name="Zhong N."/>
            <person name="Liu Z."/>
            <person name="Tsui S."/>
        </authorList>
    </citation>
    <scope>NUCLEOTIDE SEQUENCE</scope>
    <source>
        <strain evidence="2">Derf</strain>
        <tissue evidence="2">Whole organism</tissue>
    </source>
</reference>
<sequence length="116" mass="13396">MDLIGMNYHLLLDQNKQFQQQIEEKTKINRNLQLQIINFHFVYPSLVGIPYLSPDAIELLSNCCTSKEFDLWQSLGNNWIQSVKHVRMTIPFQPILTDGWAPSITEPELLGIIVPT</sequence>
<dbReference type="PANTHER" id="PTHR12287:SF23">
    <property type="entry name" value="AROUSER, ISOFORM A-RELATED"/>
    <property type="match status" value="1"/>
</dbReference>
<dbReference type="InterPro" id="IPR055093">
    <property type="entry name" value="EPS8_2nd"/>
</dbReference>
<accession>A0A922HT89</accession>
<keyword evidence="2" id="KW-0418">Kinase</keyword>
<keyword evidence="2" id="KW-0808">Transferase</keyword>
<dbReference type="AlphaFoldDB" id="A0A922HT89"/>
<comment type="caution">
    <text evidence="2">The sequence shown here is derived from an EMBL/GenBank/DDBJ whole genome shotgun (WGS) entry which is preliminary data.</text>
</comment>
<dbReference type="InterPro" id="IPR039801">
    <property type="entry name" value="EPS8-like"/>
</dbReference>
<keyword evidence="2" id="KW-0675">Receptor</keyword>
<feature type="domain" description="EPS8 spectrin-like" evidence="1">
    <location>
        <begin position="46"/>
        <end position="84"/>
    </location>
</feature>
<dbReference type="GO" id="GO:0016301">
    <property type="term" value="F:kinase activity"/>
    <property type="evidence" value="ECO:0007669"/>
    <property type="project" value="UniProtKB-KW"/>
</dbReference>
<name>A0A922HT89_DERFA</name>
<dbReference type="GO" id="GO:0005886">
    <property type="term" value="C:plasma membrane"/>
    <property type="evidence" value="ECO:0007669"/>
    <property type="project" value="TreeGrafter"/>
</dbReference>
<dbReference type="GO" id="GO:0003779">
    <property type="term" value="F:actin binding"/>
    <property type="evidence" value="ECO:0007669"/>
    <property type="project" value="TreeGrafter"/>
</dbReference>
<organism evidence="2 3">
    <name type="scientific">Dermatophagoides farinae</name>
    <name type="common">American house dust mite</name>
    <dbReference type="NCBI Taxonomy" id="6954"/>
    <lineage>
        <taxon>Eukaryota</taxon>
        <taxon>Metazoa</taxon>
        <taxon>Ecdysozoa</taxon>
        <taxon>Arthropoda</taxon>
        <taxon>Chelicerata</taxon>
        <taxon>Arachnida</taxon>
        <taxon>Acari</taxon>
        <taxon>Acariformes</taxon>
        <taxon>Sarcoptiformes</taxon>
        <taxon>Astigmata</taxon>
        <taxon>Psoroptidia</taxon>
        <taxon>Analgoidea</taxon>
        <taxon>Pyroglyphidae</taxon>
        <taxon>Dermatophagoidinae</taxon>
        <taxon>Dermatophagoides</taxon>
    </lineage>
</organism>
<evidence type="ECO:0000313" key="2">
    <source>
        <dbReference type="EMBL" id="KAH9510542.1"/>
    </source>
</evidence>
<dbReference type="GO" id="GO:0035023">
    <property type="term" value="P:regulation of Rho protein signal transduction"/>
    <property type="evidence" value="ECO:0007669"/>
    <property type="project" value="TreeGrafter"/>
</dbReference>
<evidence type="ECO:0000313" key="3">
    <source>
        <dbReference type="Proteomes" id="UP000790347"/>
    </source>
</evidence>
<protein>
    <submittedName>
        <fullName evidence="2">Epidermal growth factor receptor kinase substrate 8-like, variant 2</fullName>
    </submittedName>
</protein>
<dbReference type="Proteomes" id="UP000790347">
    <property type="component" value="Unassembled WGS sequence"/>
</dbReference>
<reference evidence="2" key="1">
    <citation type="submission" date="2013-05" db="EMBL/GenBank/DDBJ databases">
        <authorList>
            <person name="Yim A.K.Y."/>
            <person name="Chan T.F."/>
            <person name="Ji K.M."/>
            <person name="Liu X.Y."/>
            <person name="Zhou J.W."/>
            <person name="Li R.Q."/>
            <person name="Yang K.Y."/>
            <person name="Li J."/>
            <person name="Li M."/>
            <person name="Law P.T.W."/>
            <person name="Wu Y.L."/>
            <person name="Cai Z.L."/>
            <person name="Qin H."/>
            <person name="Bao Y."/>
            <person name="Leung R.K.K."/>
            <person name="Ng P.K.S."/>
            <person name="Zou J."/>
            <person name="Zhong X.J."/>
            <person name="Ran P.X."/>
            <person name="Zhong N.S."/>
            <person name="Liu Z.G."/>
            <person name="Tsui S.K.W."/>
        </authorList>
    </citation>
    <scope>NUCLEOTIDE SEQUENCE</scope>
    <source>
        <strain evidence="2">Derf</strain>
        <tissue evidence="2">Whole organism</tissue>
    </source>
</reference>
<evidence type="ECO:0000259" key="1">
    <source>
        <dbReference type="Pfam" id="PF22975"/>
    </source>
</evidence>